<organism evidence="7 8">
    <name type="scientific">Candidatus Woesebacteria bacterium RIFCSPLOWO2_01_FULL_39_10b</name>
    <dbReference type="NCBI Taxonomy" id="1802517"/>
    <lineage>
        <taxon>Bacteria</taxon>
        <taxon>Candidatus Woeseibacteriota</taxon>
    </lineage>
</organism>
<reference evidence="7 8" key="1">
    <citation type="journal article" date="2016" name="Nat. Commun.">
        <title>Thousands of microbial genomes shed light on interconnected biogeochemical processes in an aquifer system.</title>
        <authorList>
            <person name="Anantharaman K."/>
            <person name="Brown C.T."/>
            <person name="Hug L.A."/>
            <person name="Sharon I."/>
            <person name="Castelle C.J."/>
            <person name="Probst A.J."/>
            <person name="Thomas B.C."/>
            <person name="Singh A."/>
            <person name="Wilkins M.J."/>
            <person name="Karaoz U."/>
            <person name="Brodie E.L."/>
            <person name="Williams K.H."/>
            <person name="Hubbard S.S."/>
            <person name="Banfield J.F."/>
        </authorList>
    </citation>
    <scope>NUCLEOTIDE SEQUENCE [LARGE SCALE GENOMIC DNA]</scope>
</reference>
<evidence type="ECO:0000256" key="3">
    <source>
        <dbReference type="SAM" id="MobiDB-lite"/>
    </source>
</evidence>
<protein>
    <submittedName>
        <fullName evidence="7">Uncharacterized protein</fullName>
    </submittedName>
</protein>
<dbReference type="Proteomes" id="UP000176404">
    <property type="component" value="Unassembled WGS sequence"/>
</dbReference>
<keyword evidence="2" id="KW-0175">Coiled coil</keyword>
<evidence type="ECO:0000313" key="8">
    <source>
        <dbReference type="Proteomes" id="UP000176404"/>
    </source>
</evidence>
<dbReference type="Pfam" id="PF25990">
    <property type="entry name" value="Beta-barrel_YknX"/>
    <property type="match status" value="1"/>
</dbReference>
<comment type="similarity">
    <text evidence="1">Belongs to the membrane fusion protein (MFP) (TC 8.A.1) family.</text>
</comment>
<evidence type="ECO:0000259" key="6">
    <source>
        <dbReference type="Pfam" id="PF25990"/>
    </source>
</evidence>
<dbReference type="InterPro" id="IPR058649">
    <property type="entry name" value="CzcB_C"/>
</dbReference>
<evidence type="ECO:0000259" key="5">
    <source>
        <dbReference type="Pfam" id="PF25975"/>
    </source>
</evidence>
<dbReference type="NCBIfam" id="TIGR01730">
    <property type="entry name" value="RND_mfp"/>
    <property type="match status" value="1"/>
</dbReference>
<dbReference type="PANTHER" id="PTHR30469">
    <property type="entry name" value="MULTIDRUG RESISTANCE PROTEIN MDTA"/>
    <property type="match status" value="1"/>
</dbReference>
<sequence length="439" mass="45515">MALTKAFLGKLIGAKNWFVKASLVKKLLILALVIGLGWISIPRILGTNNQQPQYQTAQAEKGALITSVSASGTISQGSSASITTSTTGIVKEVYVQDGDTVTQGQKIAEITLDTASQQKQAAAWASYLSAQNSLKSAQAKINSLQSALFKANQAFMNDKGAIQNPSEADKSDPQYIIENAEWLQAEADYKNQEGVINQARASLNSSWLSYIQLSSTITAPMAGKISGLTLTQGLPISSTQTTSSTTTGGSSSQSVGTIIAEQSSLQAAINLTEIDVIKVKPGQKVTLTLDAFPNKTFTGKVSTVNTNGSVSSGVTTYPTTITFDSALDNIYPNMAVNATIITSIKDNVILVPSAAVQISNGQSTVRVMGNGQITSVPIEIGDSNDTQTEIISGIQEGDTVVTGSTTPQNGASSQGVTSPFGGFGGRGGFGGAGGGGIRR</sequence>
<evidence type="ECO:0000259" key="4">
    <source>
        <dbReference type="Pfam" id="PF25917"/>
    </source>
</evidence>
<proteinExistence type="inferred from homology"/>
<name>A0A1F8B726_9BACT</name>
<feature type="domain" description="CzcB-like C-terminal circularly permuted SH3-like" evidence="5">
    <location>
        <begin position="349"/>
        <end position="403"/>
    </location>
</feature>
<dbReference type="AlphaFoldDB" id="A0A1F8B726"/>
<feature type="compositionally biased region" description="Gly residues" evidence="3">
    <location>
        <begin position="421"/>
        <end position="439"/>
    </location>
</feature>
<dbReference type="Gene3D" id="2.40.30.170">
    <property type="match status" value="1"/>
</dbReference>
<dbReference type="SUPFAM" id="SSF111369">
    <property type="entry name" value="HlyD-like secretion proteins"/>
    <property type="match status" value="1"/>
</dbReference>
<comment type="caution">
    <text evidence="7">The sequence shown here is derived from an EMBL/GenBank/DDBJ whole genome shotgun (WGS) entry which is preliminary data.</text>
</comment>
<dbReference type="GO" id="GO:1990281">
    <property type="term" value="C:efflux pump complex"/>
    <property type="evidence" value="ECO:0007669"/>
    <property type="project" value="TreeGrafter"/>
</dbReference>
<dbReference type="InterPro" id="IPR058636">
    <property type="entry name" value="Beta-barrel_YknX"/>
</dbReference>
<feature type="domain" description="YknX-like beta-barrel" evidence="6">
    <location>
        <begin position="266"/>
        <end position="340"/>
    </location>
</feature>
<dbReference type="GO" id="GO:0015562">
    <property type="term" value="F:efflux transmembrane transporter activity"/>
    <property type="evidence" value="ECO:0007669"/>
    <property type="project" value="TreeGrafter"/>
</dbReference>
<evidence type="ECO:0000313" key="7">
    <source>
        <dbReference type="EMBL" id="OGM59499.1"/>
    </source>
</evidence>
<gene>
    <name evidence="7" type="ORF">A2892_02540</name>
</gene>
<dbReference type="PANTHER" id="PTHR30469:SF33">
    <property type="entry name" value="SLR1207 PROTEIN"/>
    <property type="match status" value="1"/>
</dbReference>
<dbReference type="Gene3D" id="2.40.50.100">
    <property type="match status" value="1"/>
</dbReference>
<dbReference type="InterPro" id="IPR058625">
    <property type="entry name" value="MdtA-like_BSH"/>
</dbReference>
<accession>A0A1F8B726</accession>
<feature type="coiled-coil region" evidence="2">
    <location>
        <begin position="127"/>
        <end position="154"/>
    </location>
</feature>
<evidence type="ECO:0000256" key="1">
    <source>
        <dbReference type="ARBA" id="ARBA00009477"/>
    </source>
</evidence>
<dbReference type="InterPro" id="IPR006143">
    <property type="entry name" value="RND_pump_MFP"/>
</dbReference>
<dbReference type="Pfam" id="PF25975">
    <property type="entry name" value="CzcB_C"/>
    <property type="match status" value="1"/>
</dbReference>
<dbReference type="Pfam" id="PF25917">
    <property type="entry name" value="BSH_RND"/>
    <property type="match status" value="1"/>
</dbReference>
<dbReference type="EMBL" id="MGHD01000019">
    <property type="protein sequence ID" value="OGM59499.1"/>
    <property type="molecule type" value="Genomic_DNA"/>
</dbReference>
<feature type="compositionally biased region" description="Polar residues" evidence="3">
    <location>
        <begin position="404"/>
        <end position="417"/>
    </location>
</feature>
<dbReference type="Gene3D" id="2.40.420.20">
    <property type="match status" value="1"/>
</dbReference>
<feature type="region of interest" description="Disordered" evidence="3">
    <location>
        <begin position="404"/>
        <end position="439"/>
    </location>
</feature>
<feature type="domain" description="Multidrug resistance protein MdtA-like barrel-sandwich hybrid" evidence="4">
    <location>
        <begin position="80"/>
        <end position="246"/>
    </location>
</feature>
<dbReference type="STRING" id="1802517.A2892_02540"/>
<evidence type="ECO:0000256" key="2">
    <source>
        <dbReference type="SAM" id="Coils"/>
    </source>
</evidence>